<accession>A0ACC2AWP5</accession>
<proteinExistence type="predicted"/>
<evidence type="ECO:0000313" key="2">
    <source>
        <dbReference type="Proteomes" id="UP001162992"/>
    </source>
</evidence>
<protein>
    <submittedName>
        <fullName evidence="1">Uncharacterized protein</fullName>
    </submittedName>
</protein>
<keyword evidence="2" id="KW-1185">Reference proteome</keyword>
<dbReference type="EMBL" id="CM055110">
    <property type="protein sequence ID" value="KAJ7521921.1"/>
    <property type="molecule type" value="Genomic_DNA"/>
</dbReference>
<organism evidence="1 2">
    <name type="scientific">Diphasiastrum complanatum</name>
    <name type="common">Issler's clubmoss</name>
    <name type="synonym">Lycopodium complanatum</name>
    <dbReference type="NCBI Taxonomy" id="34168"/>
    <lineage>
        <taxon>Eukaryota</taxon>
        <taxon>Viridiplantae</taxon>
        <taxon>Streptophyta</taxon>
        <taxon>Embryophyta</taxon>
        <taxon>Tracheophyta</taxon>
        <taxon>Lycopodiopsida</taxon>
        <taxon>Lycopodiales</taxon>
        <taxon>Lycopodiaceae</taxon>
        <taxon>Lycopodioideae</taxon>
        <taxon>Diphasiastrum</taxon>
    </lineage>
</organism>
<comment type="caution">
    <text evidence="1">The sequence shown here is derived from an EMBL/GenBank/DDBJ whole genome shotgun (WGS) entry which is preliminary data.</text>
</comment>
<dbReference type="Proteomes" id="UP001162992">
    <property type="component" value="Chromosome 19"/>
</dbReference>
<gene>
    <name evidence="1" type="ORF">O6H91_19G074700</name>
</gene>
<reference evidence="2" key="1">
    <citation type="journal article" date="2024" name="Proc. Natl. Acad. Sci. U.S.A.">
        <title>Extraordinary preservation of gene collinearity over three hundred million years revealed in homosporous lycophytes.</title>
        <authorList>
            <person name="Li C."/>
            <person name="Wickell D."/>
            <person name="Kuo L.Y."/>
            <person name="Chen X."/>
            <person name="Nie B."/>
            <person name="Liao X."/>
            <person name="Peng D."/>
            <person name="Ji J."/>
            <person name="Jenkins J."/>
            <person name="Williams M."/>
            <person name="Shu S."/>
            <person name="Plott C."/>
            <person name="Barry K."/>
            <person name="Rajasekar S."/>
            <person name="Grimwood J."/>
            <person name="Han X."/>
            <person name="Sun S."/>
            <person name="Hou Z."/>
            <person name="He W."/>
            <person name="Dai G."/>
            <person name="Sun C."/>
            <person name="Schmutz J."/>
            <person name="Leebens-Mack J.H."/>
            <person name="Li F.W."/>
            <person name="Wang L."/>
        </authorList>
    </citation>
    <scope>NUCLEOTIDE SEQUENCE [LARGE SCALE GENOMIC DNA]</scope>
    <source>
        <strain evidence="2">cv. PW_Plant_1</strain>
    </source>
</reference>
<sequence>MEQLRMASRSSSNALLLTYRLLQVAMILRIASALQPSQPLPAAANFSFPSFFTNANTTSDLLLIGDARIAEQQGGHPEVFLQLSGSMPATAGGLLYRRPIQMFELSSRIPFSFSLSFIFMLSSSSEDYLSFLMLPDNTSSQDLSSCLEGQNKAVFCSSLAIRFRISKTERSYSGSSDGDVIIDVDLGDVITESSCELISDWNDGRRLYTWIDYDSKCKVLDIRMSDADNDSPNTCSIAHNLDLTKIIDSKMYLGFISSSGTANHKNILFSWNFQNGKTTGPSASYRKSTMHSIPVDPSRFEDHNSFRKDGGGPWGSVIVGLLCVASISLLASTVCVIFRRKSVCNDAESDGIARHSVYQKLGAT</sequence>
<evidence type="ECO:0000313" key="1">
    <source>
        <dbReference type="EMBL" id="KAJ7521921.1"/>
    </source>
</evidence>
<name>A0ACC2AWP5_DIPCM</name>